<evidence type="ECO:0000256" key="6">
    <source>
        <dbReference type="ARBA" id="ARBA00022777"/>
    </source>
</evidence>
<dbReference type="Gene3D" id="3.30.565.10">
    <property type="entry name" value="Histidine kinase-like ATPase, C-terminal domain"/>
    <property type="match status" value="1"/>
</dbReference>
<dbReference type="SMART" id="SM00387">
    <property type="entry name" value="HATPase_c"/>
    <property type="match status" value="1"/>
</dbReference>
<dbReference type="InterPro" id="IPR005467">
    <property type="entry name" value="His_kinase_dom"/>
</dbReference>
<dbReference type="EC" id="2.7.13.3" evidence="2"/>
<dbReference type="STRING" id="478744.SAMN05444359_101184"/>
<protein>
    <recommendedName>
        <fullName evidence="2">histidine kinase</fullName>
        <ecNumber evidence="2">2.7.13.3</ecNumber>
    </recommendedName>
</protein>
<gene>
    <name evidence="11" type="ORF">SAMN05444359_101184</name>
</gene>
<evidence type="ECO:0000256" key="9">
    <source>
        <dbReference type="SAM" id="Phobius"/>
    </source>
</evidence>
<comment type="catalytic activity">
    <reaction evidence="1">
        <text>ATP + protein L-histidine = ADP + protein N-phospho-L-histidine.</text>
        <dbReference type="EC" id="2.7.13.3"/>
    </reaction>
</comment>
<keyword evidence="9" id="KW-1133">Transmembrane helix</keyword>
<keyword evidence="5" id="KW-0547">Nucleotide-binding</keyword>
<evidence type="ECO:0000256" key="8">
    <source>
        <dbReference type="ARBA" id="ARBA00023012"/>
    </source>
</evidence>
<dbReference type="SUPFAM" id="SSF55874">
    <property type="entry name" value="ATPase domain of HSP90 chaperone/DNA topoisomerase II/histidine kinase"/>
    <property type="match status" value="1"/>
</dbReference>
<dbReference type="Proteomes" id="UP000199021">
    <property type="component" value="Unassembled WGS sequence"/>
</dbReference>
<dbReference type="InParanoid" id="A0A1H8Z5J4"/>
<evidence type="ECO:0000313" key="11">
    <source>
        <dbReference type="EMBL" id="SEP59623.1"/>
    </source>
</evidence>
<name>A0A1H8Z5J4_9BACT</name>
<dbReference type="InterPro" id="IPR011712">
    <property type="entry name" value="Sig_transdc_His_kin_sub3_dim/P"/>
</dbReference>
<keyword evidence="3" id="KW-0597">Phosphoprotein</keyword>
<keyword evidence="6 11" id="KW-0418">Kinase</keyword>
<dbReference type="AlphaFoldDB" id="A0A1H8Z5J4"/>
<keyword evidence="12" id="KW-1185">Reference proteome</keyword>
<evidence type="ECO:0000256" key="2">
    <source>
        <dbReference type="ARBA" id="ARBA00012438"/>
    </source>
</evidence>
<dbReference type="Pfam" id="PF07730">
    <property type="entry name" value="HisKA_3"/>
    <property type="match status" value="1"/>
</dbReference>
<keyword evidence="9" id="KW-0812">Transmembrane</keyword>
<dbReference type="OrthoDB" id="9760839at2"/>
<dbReference type="GO" id="GO:0000155">
    <property type="term" value="F:phosphorelay sensor kinase activity"/>
    <property type="evidence" value="ECO:0007669"/>
    <property type="project" value="InterPro"/>
</dbReference>
<dbReference type="InterPro" id="IPR003594">
    <property type="entry name" value="HATPase_dom"/>
</dbReference>
<dbReference type="EMBL" id="FOFB01000001">
    <property type="protein sequence ID" value="SEP59623.1"/>
    <property type="molecule type" value="Genomic_DNA"/>
</dbReference>
<feature type="transmembrane region" description="Helical" evidence="9">
    <location>
        <begin position="12"/>
        <end position="35"/>
    </location>
</feature>
<dbReference type="RefSeq" id="WP_090164919.1">
    <property type="nucleotide sequence ID" value="NZ_FOFB01000001.1"/>
</dbReference>
<evidence type="ECO:0000256" key="5">
    <source>
        <dbReference type="ARBA" id="ARBA00022741"/>
    </source>
</evidence>
<feature type="domain" description="Histidine kinase" evidence="10">
    <location>
        <begin position="71"/>
        <end position="264"/>
    </location>
</feature>
<evidence type="ECO:0000256" key="4">
    <source>
        <dbReference type="ARBA" id="ARBA00022679"/>
    </source>
</evidence>
<proteinExistence type="predicted"/>
<dbReference type="Pfam" id="PF02518">
    <property type="entry name" value="HATPase_c"/>
    <property type="match status" value="1"/>
</dbReference>
<dbReference type="FunCoup" id="A0A1H8Z5J4">
    <property type="interactions" value="56"/>
</dbReference>
<accession>A0A1H8Z5J4</accession>
<dbReference type="GO" id="GO:0016020">
    <property type="term" value="C:membrane"/>
    <property type="evidence" value="ECO:0007669"/>
    <property type="project" value="InterPro"/>
</dbReference>
<dbReference type="PANTHER" id="PTHR24421:SF10">
    <property type="entry name" value="NITRATE_NITRITE SENSOR PROTEIN NARQ"/>
    <property type="match status" value="1"/>
</dbReference>
<keyword evidence="7" id="KW-0067">ATP-binding</keyword>
<keyword evidence="8" id="KW-0902">Two-component regulatory system</keyword>
<dbReference type="Gene3D" id="1.20.5.1930">
    <property type="match status" value="1"/>
</dbReference>
<organism evidence="11 12">
    <name type="scientific">Neolewinella agarilytica</name>
    <dbReference type="NCBI Taxonomy" id="478744"/>
    <lineage>
        <taxon>Bacteria</taxon>
        <taxon>Pseudomonadati</taxon>
        <taxon>Bacteroidota</taxon>
        <taxon>Saprospiria</taxon>
        <taxon>Saprospirales</taxon>
        <taxon>Lewinellaceae</taxon>
        <taxon>Neolewinella</taxon>
    </lineage>
</organism>
<dbReference type="InterPro" id="IPR050482">
    <property type="entry name" value="Sensor_HK_TwoCompSys"/>
</dbReference>
<evidence type="ECO:0000259" key="10">
    <source>
        <dbReference type="PROSITE" id="PS50109"/>
    </source>
</evidence>
<dbReference type="CDD" id="cd16917">
    <property type="entry name" value="HATPase_UhpB-NarQ-NarX-like"/>
    <property type="match status" value="1"/>
</dbReference>
<sequence>METNEISAESVNILLAGIVGMLLLSVALVVFFIVYQRRIFEQQRIRLAEEQAHQKQLLTAAVEVQETERRRIARDLHDDIGSLLSATRLYLRQLKPDSSPEKSASIRAESLSILDEIIQNTRRITHDLLPPVLEKFGYQAAAEDLCERVGKSGGMKMIYSGGSNQRRLEDKQEIALYRVLQELVNNTLKHAKASEIEVVNSWQGDLFKFRYRDDGKGFDPLTVKSGGLGLKNIESRITLVGGSLDWKSAPGDGLEVNISLNNAN</sequence>
<evidence type="ECO:0000256" key="7">
    <source>
        <dbReference type="ARBA" id="ARBA00022840"/>
    </source>
</evidence>
<dbReference type="GO" id="GO:0005524">
    <property type="term" value="F:ATP binding"/>
    <property type="evidence" value="ECO:0007669"/>
    <property type="project" value="UniProtKB-KW"/>
</dbReference>
<keyword evidence="4" id="KW-0808">Transferase</keyword>
<dbReference type="GO" id="GO:0046983">
    <property type="term" value="F:protein dimerization activity"/>
    <property type="evidence" value="ECO:0007669"/>
    <property type="project" value="InterPro"/>
</dbReference>
<evidence type="ECO:0000256" key="1">
    <source>
        <dbReference type="ARBA" id="ARBA00000085"/>
    </source>
</evidence>
<dbReference type="PANTHER" id="PTHR24421">
    <property type="entry name" value="NITRATE/NITRITE SENSOR PROTEIN NARX-RELATED"/>
    <property type="match status" value="1"/>
</dbReference>
<evidence type="ECO:0000256" key="3">
    <source>
        <dbReference type="ARBA" id="ARBA00022553"/>
    </source>
</evidence>
<reference evidence="12" key="1">
    <citation type="submission" date="2016-10" db="EMBL/GenBank/DDBJ databases">
        <authorList>
            <person name="Varghese N."/>
            <person name="Submissions S."/>
        </authorList>
    </citation>
    <scope>NUCLEOTIDE SEQUENCE [LARGE SCALE GENOMIC DNA]</scope>
    <source>
        <strain evidence="12">DSM 24740</strain>
    </source>
</reference>
<dbReference type="InterPro" id="IPR036890">
    <property type="entry name" value="HATPase_C_sf"/>
</dbReference>
<evidence type="ECO:0000313" key="12">
    <source>
        <dbReference type="Proteomes" id="UP000199021"/>
    </source>
</evidence>
<dbReference type="PROSITE" id="PS50109">
    <property type="entry name" value="HIS_KIN"/>
    <property type="match status" value="1"/>
</dbReference>
<keyword evidence="9" id="KW-0472">Membrane</keyword>